<name>A0A1L7RSL6_9ACTO</name>
<dbReference type="RefSeq" id="WP_210582268.1">
    <property type="nucleotide sequence ID" value="NZ_LK995542.1"/>
</dbReference>
<evidence type="ECO:0000256" key="1">
    <source>
        <dbReference type="ARBA" id="ARBA00023236"/>
    </source>
</evidence>
<dbReference type="GO" id="GO:0009432">
    <property type="term" value="P:SOS response"/>
    <property type="evidence" value="ECO:0007669"/>
    <property type="project" value="UniProtKB-KW"/>
</dbReference>
<evidence type="ECO:0000259" key="3">
    <source>
        <dbReference type="Pfam" id="PF13304"/>
    </source>
</evidence>
<dbReference type="PANTHER" id="PTHR32182:SF22">
    <property type="entry name" value="ATP-DEPENDENT ENDONUCLEASE, OLD FAMILY-RELATED"/>
    <property type="match status" value="1"/>
</dbReference>
<evidence type="ECO:0000256" key="2">
    <source>
        <dbReference type="SAM" id="Coils"/>
    </source>
</evidence>
<keyword evidence="1" id="KW-0227">DNA damage</keyword>
<dbReference type="Gene3D" id="3.40.50.300">
    <property type="entry name" value="P-loop containing nucleotide triphosphate hydrolases"/>
    <property type="match status" value="2"/>
</dbReference>
<dbReference type="NCBIfam" id="NF045780">
    <property type="entry name" value="TrlF_fam_ATP"/>
    <property type="match status" value="1"/>
</dbReference>
<keyword evidence="2" id="KW-0175">Coiled coil</keyword>
<dbReference type="InterPro" id="IPR027417">
    <property type="entry name" value="P-loop_NTPase"/>
</dbReference>
<organism evidence="4">
    <name type="scientific">Actinomyces succiniciruminis</name>
    <dbReference type="NCBI Taxonomy" id="1522002"/>
    <lineage>
        <taxon>Bacteria</taxon>
        <taxon>Bacillati</taxon>
        <taxon>Actinomycetota</taxon>
        <taxon>Actinomycetes</taxon>
        <taxon>Actinomycetales</taxon>
        <taxon>Actinomycetaceae</taxon>
        <taxon>Actinomyces</taxon>
    </lineage>
</organism>
<dbReference type="GO" id="GO:0006302">
    <property type="term" value="P:double-strand break repair"/>
    <property type="evidence" value="ECO:0007669"/>
    <property type="project" value="TreeGrafter"/>
</dbReference>
<feature type="domain" description="ATPase AAA-type core" evidence="3">
    <location>
        <begin position="740"/>
        <end position="810"/>
    </location>
</feature>
<dbReference type="SUPFAM" id="SSF52540">
    <property type="entry name" value="P-loop containing nucleoside triphosphate hydrolases"/>
    <property type="match status" value="1"/>
</dbReference>
<evidence type="ECO:0000313" key="4">
    <source>
        <dbReference type="EMBL" id="CED92618.1"/>
    </source>
</evidence>
<dbReference type="Gene3D" id="3.20.20.140">
    <property type="entry name" value="Metal-dependent hydrolases"/>
    <property type="match status" value="1"/>
</dbReference>
<dbReference type="EMBL" id="LK995542">
    <property type="protein sequence ID" value="CED92618.1"/>
    <property type="molecule type" value="Genomic_DNA"/>
</dbReference>
<proteinExistence type="predicted"/>
<dbReference type="InterPro" id="IPR016195">
    <property type="entry name" value="Pol/histidinol_Pase-like"/>
</dbReference>
<protein>
    <submittedName>
        <fullName evidence="4">PHP domain protein</fullName>
    </submittedName>
</protein>
<dbReference type="PANTHER" id="PTHR32182">
    <property type="entry name" value="DNA REPLICATION AND REPAIR PROTEIN RECF"/>
    <property type="match status" value="1"/>
</dbReference>
<dbReference type="SUPFAM" id="SSF89550">
    <property type="entry name" value="PHP domain-like"/>
    <property type="match status" value="1"/>
</dbReference>
<feature type="coiled-coil region" evidence="2">
    <location>
        <begin position="410"/>
        <end position="454"/>
    </location>
</feature>
<reference evidence="4" key="1">
    <citation type="submission" date="2014-07" db="EMBL/GenBank/DDBJ databases">
        <authorList>
            <person name="Zhang J.E."/>
            <person name="Yang H."/>
            <person name="Guo J."/>
            <person name="Deng Z."/>
            <person name="Luo H."/>
            <person name="Luo M."/>
            <person name="Zhao B."/>
        </authorList>
    </citation>
    <scope>NUCLEOTIDE SEQUENCE</scope>
    <source>
        <strain evidence="4">AM4</strain>
    </source>
</reference>
<dbReference type="AlphaFoldDB" id="A0A1L7RSL6"/>
<keyword evidence="1" id="KW-0742">SOS response</keyword>
<dbReference type="GO" id="GO:0016887">
    <property type="term" value="F:ATP hydrolysis activity"/>
    <property type="evidence" value="ECO:0007669"/>
    <property type="project" value="InterPro"/>
</dbReference>
<dbReference type="Pfam" id="PF13304">
    <property type="entry name" value="AAA_21"/>
    <property type="match status" value="1"/>
</dbReference>
<dbReference type="InterPro" id="IPR054787">
    <property type="entry name" value="TrlF_ATPase"/>
</dbReference>
<gene>
    <name evidence="4" type="ORF">AAM4_2786</name>
</gene>
<dbReference type="InterPro" id="IPR003959">
    <property type="entry name" value="ATPase_AAA_core"/>
</dbReference>
<dbReference type="GO" id="GO:0000731">
    <property type="term" value="P:DNA synthesis involved in DNA repair"/>
    <property type="evidence" value="ECO:0007669"/>
    <property type="project" value="TreeGrafter"/>
</dbReference>
<dbReference type="GO" id="GO:0005524">
    <property type="term" value="F:ATP binding"/>
    <property type="evidence" value="ECO:0007669"/>
    <property type="project" value="InterPro"/>
</dbReference>
<accession>A0A1L7RSL6</accession>
<sequence length="869" mass="93241">MINTDAGAHWIRAALQVNPFTYEGRNAPKAFFSDEAAYNFALLDACQKMGISMIAVTDHWRVDSAAGLIAAAESRGIVAFPGFEANSSEGIHILVIFESGTPIATINAAIGRCGATPGCDNGTTGEPYAKIMEQMTAAGALPVPAHVNVKPAGLLTTRSGQPLATMILHEDLHAIGVSPNAEPAKDQESVVNGSGIFERVHPLAVIHADDVMGPRQMCQPGASTWFKVSSRSLESLKLAVRTPETRVSLNDPQSKPRPRIKSVSWTGGYLDGVTVPISSDLTALIGGRGAGKSTVIESIRYALDIQPISAQMAKDHKAIVDQVLNVGTIVRVVVESVSPIIQTYTIQREVPHPPIVFDSAGVRTKLTPEDAVGPVEVFGQHELAELSGDSDSIAELIRRFDGSEGEDPALVDVRERLRVNREDLRREEERRTQLEEEQAQADRLEEKLDRYKDTDVPGKLRGHERLVQDEAVFEEGSSRVGAARTTLDQFRQSASLTNLAATIDDIDGSPQMERLSRVTAALDGLRQVLEGLGEQAAKAIEVAKSEISAAQADWTDATSGEREGYGEVLRELAEEGLDPGTYIAAKKRLASINAAEPRLNANAKAIKELLKARSGMLDELRAHETAATERLHKAIRSANESTDGVVVVRPIPATDRSNVINAIKEKVTGQRTKILAAVNDQAFSPQRLAQAIRAGNGALAELGITGSQASNLIQAGEELARELEELTVGLAVEVLLKLDGAQGLRSLGQLSKGQRATALLLLLLEASDAPLIIDQPEDDLDNSFIYSGVVRHLRELKGKRQIIASTHNANVPVLGDAELIVALESDGNRGRPTEAGVGSLDDRAVRALVEDILEGGPAAFDARQHLYGF</sequence>